<evidence type="ECO:0000256" key="1">
    <source>
        <dbReference type="SAM" id="MobiDB-lite"/>
    </source>
</evidence>
<keyword evidence="3" id="KW-1185">Reference proteome</keyword>
<gene>
    <name evidence="2" type="ORF">JI435_444190</name>
</gene>
<sequence length="161" mass="18182">MIAQMKRGWSCRLCEMEAADAEWQERRSPSESSHYHKPTCEASTDTSQVIPTSNHEGVLFSQFRVFQCTFFRDRTCIVFDDSGFWDLVTRISPHDATLNTPISPSGRLFTMTRGPGLSFLQQSHLGGLVFLGHLPTDHMKTETSCQRHHLSGETCFQVGQA</sequence>
<name>A0A7U2FH51_PHANO</name>
<dbReference type="AlphaFoldDB" id="A0A7U2FH51"/>
<feature type="region of interest" description="Disordered" evidence="1">
    <location>
        <begin position="24"/>
        <end position="48"/>
    </location>
</feature>
<evidence type="ECO:0000313" key="3">
    <source>
        <dbReference type="Proteomes" id="UP000663193"/>
    </source>
</evidence>
<reference evidence="3" key="1">
    <citation type="journal article" date="2021" name="BMC Genomics">
        <title>Chromosome-level genome assembly and manually-curated proteome of model necrotroph Parastagonospora nodorum Sn15 reveals a genome-wide trove of candidate effector homologs, and redundancy of virulence-related functions within an accessory chromosome.</title>
        <authorList>
            <person name="Bertazzoni S."/>
            <person name="Jones D.A.B."/>
            <person name="Phan H.T."/>
            <person name="Tan K.-C."/>
            <person name="Hane J.K."/>
        </authorList>
    </citation>
    <scope>NUCLEOTIDE SEQUENCE [LARGE SCALE GENOMIC DNA]</scope>
    <source>
        <strain evidence="3">SN15 / ATCC MYA-4574 / FGSC 10173)</strain>
    </source>
</reference>
<protein>
    <submittedName>
        <fullName evidence="2">Uncharacterized protein</fullName>
    </submittedName>
</protein>
<evidence type="ECO:0000313" key="2">
    <source>
        <dbReference type="EMBL" id="QRD05192.1"/>
    </source>
</evidence>
<accession>A0A7U2FH51</accession>
<dbReference type="EMBL" id="CP069040">
    <property type="protein sequence ID" value="QRD05192.1"/>
    <property type="molecule type" value="Genomic_DNA"/>
</dbReference>
<dbReference type="VEuPathDB" id="FungiDB:JI435_444190"/>
<dbReference type="Proteomes" id="UP000663193">
    <property type="component" value="Chromosome 18"/>
</dbReference>
<organism evidence="2 3">
    <name type="scientific">Phaeosphaeria nodorum (strain SN15 / ATCC MYA-4574 / FGSC 10173)</name>
    <name type="common">Glume blotch fungus</name>
    <name type="synonym">Parastagonospora nodorum</name>
    <dbReference type="NCBI Taxonomy" id="321614"/>
    <lineage>
        <taxon>Eukaryota</taxon>
        <taxon>Fungi</taxon>
        <taxon>Dikarya</taxon>
        <taxon>Ascomycota</taxon>
        <taxon>Pezizomycotina</taxon>
        <taxon>Dothideomycetes</taxon>
        <taxon>Pleosporomycetidae</taxon>
        <taxon>Pleosporales</taxon>
        <taxon>Pleosporineae</taxon>
        <taxon>Phaeosphaeriaceae</taxon>
        <taxon>Parastagonospora</taxon>
    </lineage>
</organism>
<proteinExistence type="predicted"/>